<proteinExistence type="predicted"/>
<evidence type="ECO:0000313" key="3">
    <source>
        <dbReference type="Proteomes" id="UP000030392"/>
    </source>
</evidence>
<dbReference type="InterPro" id="IPR005338">
    <property type="entry name" value="Anhydro_N_Ac-Mur_kinase"/>
</dbReference>
<dbReference type="PANTHER" id="PTHR30605">
    <property type="entry name" value="ANHYDRO-N-ACETYLMURAMIC ACID KINASE"/>
    <property type="match status" value="1"/>
</dbReference>
<organism evidence="2 3">
    <name type="scientific">Prochlorococcus marinus str. PAC1</name>
    <dbReference type="NCBI Taxonomy" id="59924"/>
    <lineage>
        <taxon>Bacteria</taxon>
        <taxon>Bacillati</taxon>
        <taxon>Cyanobacteriota</taxon>
        <taxon>Cyanophyceae</taxon>
        <taxon>Synechococcales</taxon>
        <taxon>Prochlorococcaceae</taxon>
        <taxon>Prochlorococcus</taxon>
    </lineage>
</organism>
<dbReference type="EC" id="2.7.1.-" evidence="2"/>
<dbReference type="Proteomes" id="UP000030392">
    <property type="component" value="Unassembled WGS sequence"/>
</dbReference>
<accession>A0A0A2CAY5</accession>
<keyword evidence="2" id="KW-0808">Transferase</keyword>
<dbReference type="NCBIfam" id="NF007145">
    <property type="entry name" value="PRK09585.2-5"/>
    <property type="match status" value="1"/>
</dbReference>
<sequence length="375" mass="41266">MGLMSGTSADGIDAVLVDFTGDPSKPKWQILNTFSYEYPASIREKIIQVGQGLKISSKDWLELAEEITELNAFAARTCDPDSTAEVVGCHGQTLFHRSVKKSKRGGSLQILLGPLLANLLDQIVIYDFRSKDIASGGHGAPLVALVDEALVGRLYGWRGVLNLGGIANLTIIPPKTGIDKTSQCLGWDCGPANSLVDLAVKESTNSSLTFDKNGSLASLGIPKLEIIDKWLRDPFFYLEPPRSTGREQFGFQYLQKRKKELGDISKEDLISTLTTFTASIISQDLDNLFKLKQIRLIELLVAGGGSKNLFLMRQLQKQCCGVHVRPINEIGVPSQYREALVFATLSWWNFLGKKVHPKYITGANKPILYGVRVDP</sequence>
<name>A0A0A2CAY5_PROMR</name>
<dbReference type="PANTHER" id="PTHR30605:SF0">
    <property type="entry name" value="ANHYDRO-N-ACETYLMURAMIC ACID KINASE"/>
    <property type="match status" value="1"/>
</dbReference>
<keyword evidence="1 2" id="KW-0418">Kinase</keyword>
<reference evidence="3" key="1">
    <citation type="journal article" date="2014" name="Sci. Data">
        <title>Genomes of diverse isolates of the marine cyanobacterium Prochlorococcus.</title>
        <authorList>
            <person name="Biller S."/>
            <person name="Berube P."/>
            <person name="Thompson J."/>
            <person name="Kelly L."/>
            <person name="Roggensack S."/>
            <person name="Awad L."/>
            <person name="Roache-Johnson K."/>
            <person name="Ding H."/>
            <person name="Giovannoni S.J."/>
            <person name="Moore L.R."/>
            <person name="Chisholm S.W."/>
        </authorList>
    </citation>
    <scope>NUCLEOTIDE SEQUENCE [LARGE SCALE GENOMIC DNA]</scope>
    <source>
        <strain evidence="3">PAC1</strain>
    </source>
</reference>
<dbReference type="Pfam" id="PF03702">
    <property type="entry name" value="AnmK"/>
    <property type="match status" value="1"/>
</dbReference>
<dbReference type="SUPFAM" id="SSF53067">
    <property type="entry name" value="Actin-like ATPase domain"/>
    <property type="match status" value="1"/>
</dbReference>
<dbReference type="GO" id="GO:0005524">
    <property type="term" value="F:ATP binding"/>
    <property type="evidence" value="ECO:0007669"/>
    <property type="project" value="InterPro"/>
</dbReference>
<dbReference type="InterPro" id="IPR043129">
    <property type="entry name" value="ATPase_NBD"/>
</dbReference>
<protein>
    <submittedName>
        <fullName evidence="2">Anhydro-N-acetylmuramic acid kinase</fullName>
        <ecNumber evidence="2">2.7.1.-</ecNumber>
    </submittedName>
</protein>
<dbReference type="GO" id="GO:0009254">
    <property type="term" value="P:peptidoglycan turnover"/>
    <property type="evidence" value="ECO:0007669"/>
    <property type="project" value="InterPro"/>
</dbReference>
<dbReference type="AlphaFoldDB" id="A0A0A2CAY5"/>
<dbReference type="Gene3D" id="3.30.420.40">
    <property type="match status" value="2"/>
</dbReference>
<evidence type="ECO:0000313" key="2">
    <source>
        <dbReference type="EMBL" id="KGG21769.1"/>
    </source>
</evidence>
<dbReference type="GO" id="GO:0006040">
    <property type="term" value="P:amino sugar metabolic process"/>
    <property type="evidence" value="ECO:0007669"/>
    <property type="project" value="InterPro"/>
</dbReference>
<evidence type="ECO:0000256" key="1">
    <source>
        <dbReference type="ARBA" id="ARBA00022777"/>
    </source>
</evidence>
<dbReference type="EMBL" id="JNAX01000005">
    <property type="protein sequence ID" value="KGG21769.1"/>
    <property type="molecule type" value="Genomic_DNA"/>
</dbReference>
<dbReference type="GO" id="GO:0016301">
    <property type="term" value="F:kinase activity"/>
    <property type="evidence" value="ECO:0007669"/>
    <property type="project" value="UniProtKB-KW"/>
</dbReference>
<dbReference type="GO" id="GO:0016773">
    <property type="term" value="F:phosphotransferase activity, alcohol group as acceptor"/>
    <property type="evidence" value="ECO:0007669"/>
    <property type="project" value="InterPro"/>
</dbReference>
<gene>
    <name evidence="2" type="ORF">EV03_0509</name>
</gene>
<comment type="caution">
    <text evidence="2">The sequence shown here is derived from an EMBL/GenBank/DDBJ whole genome shotgun (WGS) entry which is preliminary data.</text>
</comment>